<dbReference type="AlphaFoldDB" id="A0A3N4KQS2"/>
<organism evidence="2 3">
    <name type="scientific">Morchella conica CCBAS932</name>
    <dbReference type="NCBI Taxonomy" id="1392247"/>
    <lineage>
        <taxon>Eukaryota</taxon>
        <taxon>Fungi</taxon>
        <taxon>Dikarya</taxon>
        <taxon>Ascomycota</taxon>
        <taxon>Pezizomycotina</taxon>
        <taxon>Pezizomycetes</taxon>
        <taxon>Pezizales</taxon>
        <taxon>Morchellaceae</taxon>
        <taxon>Morchella</taxon>
    </lineage>
</organism>
<gene>
    <name evidence="2" type="ORF">P167DRAFT_189541</name>
</gene>
<keyword evidence="1" id="KW-1133">Transmembrane helix</keyword>
<accession>A0A3N4KQS2</accession>
<dbReference type="InParanoid" id="A0A3N4KQS2"/>
<protein>
    <submittedName>
        <fullName evidence="2">Uncharacterized protein</fullName>
    </submittedName>
</protein>
<name>A0A3N4KQS2_9PEZI</name>
<dbReference type="Proteomes" id="UP000277580">
    <property type="component" value="Unassembled WGS sequence"/>
</dbReference>
<feature type="transmembrane region" description="Helical" evidence="1">
    <location>
        <begin position="85"/>
        <end position="105"/>
    </location>
</feature>
<evidence type="ECO:0000313" key="2">
    <source>
        <dbReference type="EMBL" id="RPB11838.1"/>
    </source>
</evidence>
<sequence length="157" mass="17632">MCCTPLPWGPSVWGIDPSFERLNLRPSLISLLINLCERLPAPRLVFWPVTKTSTCPEAPNPRYHVCSFIVADLGTQTPSKWIFPFFNKILILITSALYYLAIFPFSNEDLASNQDNRPLEQSETSQGPRFLPNVLPITTSRLRRGAAFHILGSCLGN</sequence>
<reference evidence="2 3" key="1">
    <citation type="journal article" date="2018" name="Nat. Ecol. Evol.">
        <title>Pezizomycetes genomes reveal the molecular basis of ectomycorrhizal truffle lifestyle.</title>
        <authorList>
            <person name="Murat C."/>
            <person name="Payen T."/>
            <person name="Noel B."/>
            <person name="Kuo A."/>
            <person name="Morin E."/>
            <person name="Chen J."/>
            <person name="Kohler A."/>
            <person name="Krizsan K."/>
            <person name="Balestrini R."/>
            <person name="Da Silva C."/>
            <person name="Montanini B."/>
            <person name="Hainaut M."/>
            <person name="Levati E."/>
            <person name="Barry K.W."/>
            <person name="Belfiori B."/>
            <person name="Cichocki N."/>
            <person name="Clum A."/>
            <person name="Dockter R.B."/>
            <person name="Fauchery L."/>
            <person name="Guy J."/>
            <person name="Iotti M."/>
            <person name="Le Tacon F."/>
            <person name="Lindquist E.A."/>
            <person name="Lipzen A."/>
            <person name="Malagnac F."/>
            <person name="Mello A."/>
            <person name="Molinier V."/>
            <person name="Miyauchi S."/>
            <person name="Poulain J."/>
            <person name="Riccioni C."/>
            <person name="Rubini A."/>
            <person name="Sitrit Y."/>
            <person name="Splivallo R."/>
            <person name="Traeger S."/>
            <person name="Wang M."/>
            <person name="Zifcakova L."/>
            <person name="Wipf D."/>
            <person name="Zambonelli A."/>
            <person name="Paolocci F."/>
            <person name="Nowrousian M."/>
            <person name="Ottonello S."/>
            <person name="Baldrian P."/>
            <person name="Spatafora J.W."/>
            <person name="Henrissat B."/>
            <person name="Nagy L.G."/>
            <person name="Aury J.M."/>
            <person name="Wincker P."/>
            <person name="Grigoriev I.V."/>
            <person name="Bonfante P."/>
            <person name="Martin F.M."/>
        </authorList>
    </citation>
    <scope>NUCLEOTIDE SEQUENCE [LARGE SCALE GENOMIC DNA]</scope>
    <source>
        <strain evidence="2 3">CCBAS932</strain>
    </source>
</reference>
<keyword evidence="3" id="KW-1185">Reference proteome</keyword>
<evidence type="ECO:0000256" key="1">
    <source>
        <dbReference type="SAM" id="Phobius"/>
    </source>
</evidence>
<keyword evidence="1" id="KW-0812">Transmembrane</keyword>
<dbReference type="EMBL" id="ML119133">
    <property type="protein sequence ID" value="RPB11838.1"/>
    <property type="molecule type" value="Genomic_DNA"/>
</dbReference>
<evidence type="ECO:0000313" key="3">
    <source>
        <dbReference type="Proteomes" id="UP000277580"/>
    </source>
</evidence>
<keyword evidence="1" id="KW-0472">Membrane</keyword>
<proteinExistence type="predicted"/>